<dbReference type="InterPro" id="IPR014729">
    <property type="entry name" value="Rossmann-like_a/b/a_fold"/>
</dbReference>
<organism evidence="2 3">
    <name type="scientific">Pichia californica</name>
    <dbReference type="NCBI Taxonomy" id="460514"/>
    <lineage>
        <taxon>Eukaryota</taxon>
        <taxon>Fungi</taxon>
        <taxon>Dikarya</taxon>
        <taxon>Ascomycota</taxon>
        <taxon>Saccharomycotina</taxon>
        <taxon>Pichiomycetes</taxon>
        <taxon>Pichiales</taxon>
        <taxon>Pichiaceae</taxon>
        <taxon>Pichia</taxon>
    </lineage>
</organism>
<protein>
    <recommendedName>
        <fullName evidence="4">UspA domain-containing protein</fullName>
    </recommendedName>
</protein>
<gene>
    <name evidence="2" type="ORF">C6P40_000424</name>
</gene>
<dbReference type="OrthoDB" id="843225at2759"/>
<dbReference type="EMBL" id="PUHW01000118">
    <property type="protein sequence ID" value="KAG0688845.1"/>
    <property type="molecule type" value="Genomic_DNA"/>
</dbReference>
<reference evidence="2" key="1">
    <citation type="submission" date="2020-11" db="EMBL/GenBank/DDBJ databases">
        <title>Kefir isolates.</title>
        <authorList>
            <person name="Marcisauskas S."/>
            <person name="Kim Y."/>
            <person name="Blasche S."/>
        </authorList>
    </citation>
    <scope>NUCLEOTIDE SEQUENCE</scope>
    <source>
        <strain evidence="2">Olga-1</strain>
    </source>
</reference>
<comment type="caution">
    <text evidence="2">The sequence shown here is derived from an EMBL/GenBank/DDBJ whole genome shotgun (WGS) entry which is preliminary data.</text>
</comment>
<feature type="compositionally biased region" description="Basic and acidic residues" evidence="1">
    <location>
        <begin position="198"/>
        <end position="209"/>
    </location>
</feature>
<feature type="compositionally biased region" description="Basic residues" evidence="1">
    <location>
        <begin position="778"/>
        <end position="790"/>
    </location>
</feature>
<feature type="compositionally biased region" description="Low complexity" evidence="1">
    <location>
        <begin position="214"/>
        <end position="238"/>
    </location>
</feature>
<evidence type="ECO:0000313" key="3">
    <source>
        <dbReference type="Proteomes" id="UP000697127"/>
    </source>
</evidence>
<feature type="compositionally biased region" description="Low complexity" evidence="1">
    <location>
        <begin position="719"/>
        <end position="734"/>
    </location>
</feature>
<sequence length="790" mass="87909">MSPGTPGSGINPLHLTLSWGNTPDYSGLTRVKSHTGAISFKNTVVSKAQSDTKVYPYHTIHLTVPVPSKLQPTTPEDLLQNITGKCIECSNNRNQKCTHVQTADSLSNVSIKTPTGGRRDIKPKSILSKRGNQETIIDSHFSNSVSFDTVNLKYFDDLKNYPLSSFSDSGEDDDNDNDTGYIRDTNSLSLSPTKKKFSYGDRSRGRMKMEIPISSSARTSSRSPSRSLSPRARSPLNSDMVSEREDNMKNIFTLKYPTSPIITHDACTLTRTHKLFDNMYAGRLKNNLPKLHNRVIMCYISGRRHTWVGIDWAANRLLEDGDTLVIVASIKNPGRSLSRFQRRNSDIVAVANTVSENIVRNSPEYAQTVTENVMKYALSLINPERIVKITVELAIGSTKDVFHDMFELYQPSLVIIGAKPGRAAPTKSWATKRLSDRIVKTSPVPTIIISPMNMGLYESKLFKVLDKRMKFLNANNPNTFHQNDQLLNEMDNVGVYSLEDQSDYIKKSASNDPVILNEFDNFLKGRKVKTTKGKNFGSNSVDRDYDALDFADNENNDQSGDESDDSDISRDDSNDNNKIMNSDSDSVLEDASVDSNNPAPFVVNNDKSASFKLNRLELEAQIAIYKEVSKLESEPLTKDSFKQLLIVISDAAHTYGVKLAESAKLGGEESKLVRTLTGAPDQIDKRKSMVSEVVEKDDFDEKLKKFRQQKKLEQMQKGSNSKSKIPIKAPKINIESPPISRTGSFGLKTMKSADSSIQSATSSNSLSSVISNSATSEKKKKKGFFGMFRK</sequence>
<feature type="region of interest" description="Disordered" evidence="1">
    <location>
        <begin position="165"/>
        <end position="242"/>
    </location>
</feature>
<feature type="region of interest" description="Disordered" evidence="1">
    <location>
        <begin position="713"/>
        <end position="790"/>
    </location>
</feature>
<evidence type="ECO:0008006" key="4">
    <source>
        <dbReference type="Google" id="ProtNLM"/>
    </source>
</evidence>
<name>A0A9P6WKJ4_9ASCO</name>
<evidence type="ECO:0000256" key="1">
    <source>
        <dbReference type="SAM" id="MobiDB-lite"/>
    </source>
</evidence>
<dbReference type="Proteomes" id="UP000697127">
    <property type="component" value="Unassembled WGS sequence"/>
</dbReference>
<feature type="compositionally biased region" description="Acidic residues" evidence="1">
    <location>
        <begin position="550"/>
        <end position="566"/>
    </location>
</feature>
<dbReference type="AlphaFoldDB" id="A0A9P6WKJ4"/>
<keyword evidence="3" id="KW-1185">Reference proteome</keyword>
<accession>A0A9P6WKJ4</accession>
<evidence type="ECO:0000313" key="2">
    <source>
        <dbReference type="EMBL" id="KAG0688845.1"/>
    </source>
</evidence>
<feature type="compositionally biased region" description="Low complexity" evidence="1">
    <location>
        <begin position="752"/>
        <end position="775"/>
    </location>
</feature>
<proteinExistence type="predicted"/>
<dbReference type="Gene3D" id="3.40.50.620">
    <property type="entry name" value="HUPs"/>
    <property type="match status" value="1"/>
</dbReference>
<feature type="region of interest" description="Disordered" evidence="1">
    <location>
        <begin position="550"/>
        <end position="601"/>
    </location>
</feature>